<gene>
    <name evidence="2" type="ORF">TR165564</name>
</gene>
<sequence length="380" mass="41978">AAAAASSSSSTILRRPFAMTRFRRPLRTFARPQSAPLNGDEDREECGGLRPVAFGESRSYGLRHREADDPFFAPRGSRARLTAALGEQVRGADPSTVTHHSFALPSVYIADDVFEPDEPLPTLTTPPSGGVQCMPDVVPTSHHDAPDESPGPRGPRIGGPRPASTSLSELALLRASETEGRGHFRRVAARRRHSFNQENLSIFAQRMADIADALERDHNRYRRRRSWSIQLTGADAPSNDSFTFGRLTRTASSSLLWLSSSMADLVSQPINYLYRWFNPASREQGPRLRTNSVMISRSSRGSWVERSRTFSMEMRGGPRPPFPSSFDTHDVLPHSGGRPGRSPQLPYDHPAFTFSPDVLSERNDADDRTPTQDADSEGIG</sequence>
<dbReference type="AlphaFoldDB" id="A0A0X3PNC9"/>
<accession>A0A0X3PNC9</accession>
<feature type="region of interest" description="Disordered" evidence="1">
    <location>
        <begin position="122"/>
        <end position="165"/>
    </location>
</feature>
<evidence type="ECO:0000256" key="1">
    <source>
        <dbReference type="SAM" id="MobiDB-lite"/>
    </source>
</evidence>
<feature type="compositionally biased region" description="Low complexity" evidence="1">
    <location>
        <begin position="154"/>
        <end position="165"/>
    </location>
</feature>
<name>A0A0X3PNC9_SCHSO</name>
<dbReference type="EMBL" id="GEEE01009804">
    <property type="protein sequence ID" value="JAP53421.1"/>
    <property type="molecule type" value="Transcribed_RNA"/>
</dbReference>
<organism evidence="2">
    <name type="scientific">Schistocephalus solidus</name>
    <name type="common">Tapeworm</name>
    <dbReference type="NCBI Taxonomy" id="70667"/>
    <lineage>
        <taxon>Eukaryota</taxon>
        <taxon>Metazoa</taxon>
        <taxon>Spiralia</taxon>
        <taxon>Lophotrochozoa</taxon>
        <taxon>Platyhelminthes</taxon>
        <taxon>Cestoda</taxon>
        <taxon>Eucestoda</taxon>
        <taxon>Diphyllobothriidea</taxon>
        <taxon>Diphyllobothriidae</taxon>
        <taxon>Schistocephalus</taxon>
    </lineage>
</organism>
<reference evidence="2" key="1">
    <citation type="submission" date="2016-01" db="EMBL/GenBank/DDBJ databases">
        <title>Reference transcriptome for the parasite Schistocephalus solidus: insights into the molecular evolution of parasitism.</title>
        <authorList>
            <person name="Hebert F.O."/>
            <person name="Grambauer S."/>
            <person name="Barber I."/>
            <person name="Landry C.R."/>
            <person name="Aubin-Horth N."/>
        </authorList>
    </citation>
    <scope>NUCLEOTIDE SEQUENCE</scope>
</reference>
<protein>
    <submittedName>
        <fullName evidence="2">Uncharacterized protein</fullName>
    </submittedName>
</protein>
<evidence type="ECO:0000313" key="2">
    <source>
        <dbReference type="EMBL" id="JAP53421.1"/>
    </source>
</evidence>
<proteinExistence type="predicted"/>
<feature type="compositionally biased region" description="Basic and acidic residues" evidence="1">
    <location>
        <begin position="359"/>
        <end position="370"/>
    </location>
</feature>
<feature type="non-terminal residue" evidence="2">
    <location>
        <position position="1"/>
    </location>
</feature>
<feature type="region of interest" description="Disordered" evidence="1">
    <location>
        <begin position="312"/>
        <end position="380"/>
    </location>
</feature>